<keyword evidence="1" id="KW-0732">Signal</keyword>
<feature type="chain" id="PRO_5008088955" description="Carboxypeptidase regulatory-like domain-containing protein" evidence="1">
    <location>
        <begin position="22"/>
        <end position="127"/>
    </location>
</feature>
<proteinExistence type="predicted"/>
<keyword evidence="3" id="KW-1185">Reference proteome</keyword>
<dbReference type="PROSITE" id="PS51257">
    <property type="entry name" value="PROKAR_LIPOPROTEIN"/>
    <property type="match status" value="1"/>
</dbReference>
<dbReference type="EMBL" id="LRRQ01000106">
    <property type="protein sequence ID" value="OAM89087.1"/>
    <property type="molecule type" value="Genomic_DNA"/>
</dbReference>
<reference evidence="2 3" key="1">
    <citation type="submission" date="2016-01" db="EMBL/GenBank/DDBJ databases">
        <title>High potential of lignocellulose degradation of a new Verrucomicrobia species.</title>
        <authorList>
            <person name="Wang Y."/>
            <person name="Shi Y."/>
            <person name="Qiu Z."/>
            <person name="Liu S."/>
            <person name="Yang H."/>
        </authorList>
    </citation>
    <scope>NUCLEOTIDE SEQUENCE [LARGE SCALE GENOMIC DNA]</scope>
    <source>
        <strain evidence="2 3">TSB47</strain>
    </source>
</reference>
<evidence type="ECO:0000313" key="3">
    <source>
        <dbReference type="Proteomes" id="UP000078486"/>
    </source>
</evidence>
<feature type="signal peptide" evidence="1">
    <location>
        <begin position="1"/>
        <end position="21"/>
    </location>
</feature>
<accession>A0A178IIL1</accession>
<gene>
    <name evidence="2" type="ORF">AW736_14940</name>
</gene>
<sequence length="127" mass="14074">MKAVVSLSLIMAMLLGSGCMIYTDRPAHRTISGEVVSEADGQAVPFAVLWFYSERRHLGMATNHGIDATAYADKDGKFTLRARLNEKVTALVYKEGRYQSYQLPPFPESNMIDGIIWSFKAADNGQP</sequence>
<evidence type="ECO:0000313" key="2">
    <source>
        <dbReference type="EMBL" id="OAM89087.1"/>
    </source>
</evidence>
<dbReference type="AlphaFoldDB" id="A0A178IIL1"/>
<name>A0A178IIL1_9BACT</name>
<evidence type="ECO:0000256" key="1">
    <source>
        <dbReference type="SAM" id="SignalP"/>
    </source>
</evidence>
<protein>
    <recommendedName>
        <fullName evidence="4">Carboxypeptidase regulatory-like domain-containing protein</fullName>
    </recommendedName>
</protein>
<comment type="caution">
    <text evidence="2">The sequence shown here is derived from an EMBL/GenBank/DDBJ whole genome shotgun (WGS) entry which is preliminary data.</text>
</comment>
<dbReference type="Proteomes" id="UP000078486">
    <property type="component" value="Unassembled WGS sequence"/>
</dbReference>
<organism evidence="2 3">
    <name type="scientific">Termitidicoccus mucosus</name>
    <dbReference type="NCBI Taxonomy" id="1184151"/>
    <lineage>
        <taxon>Bacteria</taxon>
        <taxon>Pseudomonadati</taxon>
        <taxon>Verrucomicrobiota</taxon>
        <taxon>Opitutia</taxon>
        <taxon>Opitutales</taxon>
        <taxon>Opitutaceae</taxon>
        <taxon>Termitidicoccus</taxon>
    </lineage>
</organism>
<dbReference type="RefSeq" id="WP_145928858.1">
    <property type="nucleotide sequence ID" value="NZ_CP109796.1"/>
</dbReference>
<evidence type="ECO:0008006" key="4">
    <source>
        <dbReference type="Google" id="ProtNLM"/>
    </source>
</evidence>